<reference evidence="1 2" key="2">
    <citation type="journal article" date="2013" name="Plant Cell Physiol.">
        <title>Rice Annotation Project Database (RAP-DB): an integrative and interactive database for rice genomics.</title>
        <authorList>
            <person name="Sakai H."/>
            <person name="Lee S.S."/>
            <person name="Tanaka T."/>
            <person name="Numa H."/>
            <person name="Kim J."/>
            <person name="Kawahara Y."/>
            <person name="Wakimoto H."/>
            <person name="Yang C.C."/>
            <person name="Iwamoto M."/>
            <person name="Abe T."/>
            <person name="Yamada Y."/>
            <person name="Muto A."/>
            <person name="Inokuchi H."/>
            <person name="Ikemura T."/>
            <person name="Matsumoto T."/>
            <person name="Sasaki T."/>
            <person name="Itoh T."/>
        </authorList>
    </citation>
    <scope>NUCLEOTIDE SEQUENCE [LARGE SCALE GENOMIC DNA]</scope>
    <source>
        <strain evidence="2">cv. Nipponbare</strain>
    </source>
</reference>
<dbReference type="PaxDb" id="39947-A0A0N7KIB9"/>
<evidence type="ECO:0000313" key="2">
    <source>
        <dbReference type="Proteomes" id="UP000059680"/>
    </source>
</evidence>
<accession>A0A0N7KIB9</accession>
<organism evidence="1 2">
    <name type="scientific">Oryza sativa subsp. japonica</name>
    <name type="common">Rice</name>
    <dbReference type="NCBI Taxonomy" id="39947"/>
    <lineage>
        <taxon>Eukaryota</taxon>
        <taxon>Viridiplantae</taxon>
        <taxon>Streptophyta</taxon>
        <taxon>Embryophyta</taxon>
        <taxon>Tracheophyta</taxon>
        <taxon>Spermatophyta</taxon>
        <taxon>Magnoliopsida</taxon>
        <taxon>Liliopsida</taxon>
        <taxon>Poales</taxon>
        <taxon>Poaceae</taxon>
        <taxon>BOP clade</taxon>
        <taxon>Oryzoideae</taxon>
        <taxon>Oryzeae</taxon>
        <taxon>Oryzinae</taxon>
        <taxon>Oryza</taxon>
        <taxon>Oryza sativa</taxon>
    </lineage>
</organism>
<dbReference type="GO" id="GO:0046872">
    <property type="term" value="F:metal ion binding"/>
    <property type="evidence" value="ECO:0007669"/>
    <property type="project" value="InterPro"/>
</dbReference>
<keyword evidence="2" id="KW-1185">Reference proteome</keyword>
<protein>
    <submittedName>
        <fullName evidence="1">Os03g0829466 protein</fullName>
    </submittedName>
</protein>
<gene>
    <name evidence="1" type="ordered locus">Os03g0829466</name>
    <name evidence="1" type="ORF">OSNPB_030829466</name>
</gene>
<dbReference type="EMBL" id="AP014959">
    <property type="protein sequence ID" value="BAS87185.1"/>
    <property type="molecule type" value="Genomic_DNA"/>
</dbReference>
<dbReference type="InParanoid" id="A0A0N7KIB9"/>
<dbReference type="AlphaFoldDB" id="A0A0N7KIB9"/>
<dbReference type="Gramene" id="Os03t0829466-01">
    <property type="protein sequence ID" value="Os03t0829466-01"/>
    <property type="gene ID" value="Os03g0829466"/>
</dbReference>
<reference evidence="2" key="1">
    <citation type="journal article" date="2005" name="Nature">
        <title>The map-based sequence of the rice genome.</title>
        <authorList>
            <consortium name="International rice genome sequencing project (IRGSP)"/>
            <person name="Matsumoto T."/>
            <person name="Wu J."/>
            <person name="Kanamori H."/>
            <person name="Katayose Y."/>
            <person name="Fujisawa M."/>
            <person name="Namiki N."/>
            <person name="Mizuno H."/>
            <person name="Yamamoto K."/>
            <person name="Antonio B.A."/>
            <person name="Baba T."/>
            <person name="Sakata K."/>
            <person name="Nagamura Y."/>
            <person name="Aoki H."/>
            <person name="Arikawa K."/>
            <person name="Arita K."/>
            <person name="Bito T."/>
            <person name="Chiden Y."/>
            <person name="Fujitsuka N."/>
            <person name="Fukunaka R."/>
            <person name="Hamada M."/>
            <person name="Harada C."/>
            <person name="Hayashi A."/>
            <person name="Hijishita S."/>
            <person name="Honda M."/>
            <person name="Hosokawa S."/>
            <person name="Ichikawa Y."/>
            <person name="Idonuma A."/>
            <person name="Iijima M."/>
            <person name="Ikeda M."/>
            <person name="Ikeno M."/>
            <person name="Ito K."/>
            <person name="Ito S."/>
            <person name="Ito T."/>
            <person name="Ito Y."/>
            <person name="Ito Y."/>
            <person name="Iwabuchi A."/>
            <person name="Kamiya K."/>
            <person name="Karasawa W."/>
            <person name="Kurita K."/>
            <person name="Katagiri S."/>
            <person name="Kikuta A."/>
            <person name="Kobayashi H."/>
            <person name="Kobayashi N."/>
            <person name="Machita K."/>
            <person name="Maehara T."/>
            <person name="Masukawa M."/>
            <person name="Mizubayashi T."/>
            <person name="Mukai Y."/>
            <person name="Nagasaki H."/>
            <person name="Nagata Y."/>
            <person name="Naito S."/>
            <person name="Nakashima M."/>
            <person name="Nakama Y."/>
            <person name="Nakamichi Y."/>
            <person name="Nakamura M."/>
            <person name="Meguro A."/>
            <person name="Negishi M."/>
            <person name="Ohta I."/>
            <person name="Ohta T."/>
            <person name="Okamoto M."/>
            <person name="Ono N."/>
            <person name="Saji S."/>
            <person name="Sakaguchi M."/>
            <person name="Sakai K."/>
            <person name="Shibata M."/>
            <person name="Shimokawa T."/>
            <person name="Song J."/>
            <person name="Takazaki Y."/>
            <person name="Terasawa K."/>
            <person name="Tsugane M."/>
            <person name="Tsuji K."/>
            <person name="Ueda S."/>
            <person name="Waki K."/>
            <person name="Yamagata H."/>
            <person name="Yamamoto M."/>
            <person name="Yamamoto S."/>
            <person name="Yamane H."/>
            <person name="Yoshiki S."/>
            <person name="Yoshihara R."/>
            <person name="Yukawa K."/>
            <person name="Zhong H."/>
            <person name="Yano M."/>
            <person name="Yuan Q."/>
            <person name="Ouyang S."/>
            <person name="Liu J."/>
            <person name="Jones K.M."/>
            <person name="Gansberger K."/>
            <person name="Moffat K."/>
            <person name="Hill J."/>
            <person name="Bera J."/>
            <person name="Fadrosh D."/>
            <person name="Jin S."/>
            <person name="Johri S."/>
            <person name="Kim M."/>
            <person name="Overton L."/>
            <person name="Reardon M."/>
            <person name="Tsitrin T."/>
            <person name="Vuong H."/>
            <person name="Weaver B."/>
            <person name="Ciecko A."/>
            <person name="Tallon L."/>
            <person name="Jackson J."/>
            <person name="Pai G."/>
            <person name="Aken S.V."/>
            <person name="Utterback T."/>
            <person name="Reidmuller S."/>
            <person name="Feldblyum T."/>
            <person name="Hsiao J."/>
            <person name="Zismann V."/>
            <person name="Iobst S."/>
            <person name="de Vazeille A.R."/>
            <person name="Buell C.R."/>
            <person name="Ying K."/>
            <person name="Li Y."/>
            <person name="Lu T."/>
            <person name="Huang Y."/>
            <person name="Zhao Q."/>
            <person name="Feng Q."/>
            <person name="Zhang L."/>
            <person name="Zhu J."/>
            <person name="Weng Q."/>
            <person name="Mu J."/>
            <person name="Lu Y."/>
            <person name="Fan D."/>
            <person name="Liu Y."/>
            <person name="Guan J."/>
            <person name="Zhang Y."/>
            <person name="Yu S."/>
            <person name="Liu X."/>
            <person name="Zhang Y."/>
            <person name="Hong G."/>
            <person name="Han B."/>
            <person name="Choisne N."/>
            <person name="Demange N."/>
            <person name="Orjeda G."/>
            <person name="Samain S."/>
            <person name="Cattolico L."/>
            <person name="Pelletier E."/>
            <person name="Couloux A."/>
            <person name="Segurens B."/>
            <person name="Wincker P."/>
            <person name="D'Hont A."/>
            <person name="Scarpelli C."/>
            <person name="Weissenbach J."/>
            <person name="Salanoubat M."/>
            <person name="Quetier F."/>
            <person name="Yu Y."/>
            <person name="Kim H.R."/>
            <person name="Rambo T."/>
            <person name="Currie J."/>
            <person name="Collura K."/>
            <person name="Luo M."/>
            <person name="Yang T."/>
            <person name="Ammiraju J.S.S."/>
            <person name="Engler F."/>
            <person name="Soderlund C."/>
            <person name="Wing R.A."/>
            <person name="Palmer L.E."/>
            <person name="de la Bastide M."/>
            <person name="Spiegel L."/>
            <person name="Nascimento L."/>
            <person name="Zutavern T."/>
            <person name="O'Shaughnessy A."/>
            <person name="Dike S."/>
            <person name="Dedhia N."/>
            <person name="Preston R."/>
            <person name="Balija V."/>
            <person name="McCombie W.R."/>
            <person name="Chow T."/>
            <person name="Chen H."/>
            <person name="Chung M."/>
            <person name="Chen C."/>
            <person name="Shaw J."/>
            <person name="Wu H."/>
            <person name="Hsiao K."/>
            <person name="Chao Y."/>
            <person name="Chu M."/>
            <person name="Cheng C."/>
            <person name="Hour A."/>
            <person name="Lee P."/>
            <person name="Lin S."/>
            <person name="Lin Y."/>
            <person name="Liou J."/>
            <person name="Liu S."/>
            <person name="Hsing Y."/>
            <person name="Raghuvanshi S."/>
            <person name="Mohanty A."/>
            <person name="Bharti A.K."/>
            <person name="Gaur A."/>
            <person name="Gupta V."/>
            <person name="Kumar D."/>
            <person name="Ravi V."/>
            <person name="Vij S."/>
            <person name="Kapur A."/>
            <person name="Khurana P."/>
            <person name="Khurana P."/>
            <person name="Khurana J.P."/>
            <person name="Tyagi A.K."/>
            <person name="Gaikwad K."/>
            <person name="Singh A."/>
            <person name="Dalal V."/>
            <person name="Srivastava S."/>
            <person name="Dixit A."/>
            <person name="Pal A.K."/>
            <person name="Ghazi I.A."/>
            <person name="Yadav M."/>
            <person name="Pandit A."/>
            <person name="Bhargava A."/>
            <person name="Sureshbabu K."/>
            <person name="Batra K."/>
            <person name="Sharma T.R."/>
            <person name="Mohapatra T."/>
            <person name="Singh N.K."/>
            <person name="Messing J."/>
            <person name="Nelson A.B."/>
            <person name="Fuks G."/>
            <person name="Kavchok S."/>
            <person name="Keizer G."/>
            <person name="Linton E."/>
            <person name="Llaca V."/>
            <person name="Song R."/>
            <person name="Tanyolac B."/>
            <person name="Young S."/>
            <person name="Ho-Il K."/>
            <person name="Hahn J.H."/>
            <person name="Sangsakoo G."/>
            <person name="Vanavichit A."/>
            <person name="de Mattos Luiz.A.T."/>
            <person name="Zimmer P.D."/>
            <person name="Malone G."/>
            <person name="Dellagostin O."/>
            <person name="de Oliveira A.C."/>
            <person name="Bevan M."/>
            <person name="Bancroft I."/>
            <person name="Minx P."/>
            <person name="Cordum H."/>
            <person name="Wilson R."/>
            <person name="Cheng Z."/>
            <person name="Jin W."/>
            <person name="Jiang J."/>
            <person name="Leong S.A."/>
            <person name="Iwama H."/>
            <person name="Gojobori T."/>
            <person name="Itoh T."/>
            <person name="Niimura Y."/>
            <person name="Fujii Y."/>
            <person name="Habara T."/>
            <person name="Sakai H."/>
            <person name="Sato Y."/>
            <person name="Wilson G."/>
            <person name="Kumar K."/>
            <person name="McCouch S."/>
            <person name="Juretic N."/>
            <person name="Hoen D."/>
            <person name="Wright S."/>
            <person name="Bruskiewich R."/>
            <person name="Bureau T."/>
            <person name="Miyao A."/>
            <person name="Hirochika H."/>
            <person name="Nishikawa T."/>
            <person name="Kadowaki K."/>
            <person name="Sugiura M."/>
            <person name="Burr B."/>
            <person name="Sasaki T."/>
        </authorList>
    </citation>
    <scope>NUCLEOTIDE SEQUENCE [LARGE SCALE GENOMIC DNA]</scope>
    <source>
        <strain evidence="2">cv. Nipponbare</strain>
    </source>
</reference>
<dbReference type="InterPro" id="IPR044594">
    <property type="entry name" value="HIPP01/3/5/6"/>
</dbReference>
<dbReference type="OMA" id="GQMVHLG"/>
<name>A0A0N7KIB9_ORYSJ</name>
<proteinExistence type="predicted"/>
<dbReference type="PANTHER" id="PTHR46413:SF22">
    <property type="entry name" value="OS03G0829466 PROTEIN"/>
    <property type="match status" value="1"/>
</dbReference>
<dbReference type="SMR" id="A0A0N7KIB9"/>
<sequence length="149" mass="16322">MMCAVPVHFCHGDRFDILGCVRACVRGGAGVKRVWVDMYGRRVVIAGRKVDATKLRERLRRKTGKSVTIVSDGTPPPPPDDVPFVGMMHLAPSPPYYPLPAPPPPPPPGSYLYGGNYPCQNPYHQYVQGGMPARFVGDDTYDDGCCSMQ</sequence>
<dbReference type="PANTHER" id="PTHR46413">
    <property type="entry name" value="HEAVY METAL-ASSOCIATED ISOPRENYLATED PLANT PROTEIN 6"/>
    <property type="match status" value="1"/>
</dbReference>
<dbReference type="Gene3D" id="3.30.70.100">
    <property type="match status" value="1"/>
</dbReference>
<dbReference type="STRING" id="39947.A0A0N7KIB9"/>
<dbReference type="Proteomes" id="UP000059680">
    <property type="component" value="Chromosome 3"/>
</dbReference>
<evidence type="ECO:0000313" key="1">
    <source>
        <dbReference type="EMBL" id="BAS87185.1"/>
    </source>
</evidence>
<reference evidence="1 2" key="3">
    <citation type="journal article" date="2013" name="Rice">
        <title>Improvement of the Oryza sativa Nipponbare reference genome using next generation sequence and optical map data.</title>
        <authorList>
            <person name="Kawahara Y."/>
            <person name="de la Bastide M."/>
            <person name="Hamilton J.P."/>
            <person name="Kanamori H."/>
            <person name="McCombie W.R."/>
            <person name="Ouyang S."/>
            <person name="Schwartz D.C."/>
            <person name="Tanaka T."/>
            <person name="Wu J."/>
            <person name="Zhou S."/>
            <person name="Childs K.L."/>
            <person name="Davidson R.M."/>
            <person name="Lin H."/>
            <person name="Quesada-Ocampo L."/>
            <person name="Vaillancourt B."/>
            <person name="Sakai H."/>
            <person name="Lee S.S."/>
            <person name="Kim J."/>
            <person name="Numa H."/>
            <person name="Itoh T."/>
            <person name="Buell C.R."/>
            <person name="Matsumoto T."/>
        </authorList>
    </citation>
    <scope>NUCLEOTIDE SEQUENCE [LARGE SCALE GENOMIC DNA]</scope>
    <source>
        <strain evidence="2">cv. Nipponbare</strain>
    </source>
</reference>
<dbReference type="FunCoup" id="A0A0N7KIB9">
    <property type="interactions" value="346"/>
</dbReference>